<reference evidence="2 3" key="1">
    <citation type="submission" date="2016-10" db="EMBL/GenBank/DDBJ databases">
        <authorList>
            <person name="Varghese N."/>
            <person name="Submissions S."/>
        </authorList>
    </citation>
    <scope>NUCLEOTIDE SEQUENCE [LARGE SCALE GENOMIC DNA]</scope>
    <source>
        <strain evidence="2 3">DSM 11449</strain>
    </source>
</reference>
<accession>A0A1H2V297</accession>
<dbReference type="Proteomes" id="UP000182771">
    <property type="component" value="Unassembled WGS sequence"/>
</dbReference>
<feature type="compositionally biased region" description="Polar residues" evidence="1">
    <location>
        <begin position="205"/>
        <end position="227"/>
    </location>
</feature>
<dbReference type="RefSeq" id="WP_016420408.1">
    <property type="nucleotide sequence ID" value="NZ_CAJPRD010000034.1"/>
</dbReference>
<protein>
    <submittedName>
        <fullName evidence="2">Uncharacterized protein</fullName>
    </submittedName>
</protein>
<comment type="caution">
    <text evidence="2">The sequence shown here is derived from an EMBL/GenBank/DDBJ whole genome shotgun (WGS) entry which is preliminary data.</text>
</comment>
<gene>
    <name evidence="2" type="ORF">SAMN05444420_10325</name>
</gene>
<organism evidence="2 3">
    <name type="scientific">Capnocytophaga granulosa</name>
    <dbReference type="NCBI Taxonomy" id="45242"/>
    <lineage>
        <taxon>Bacteria</taxon>
        <taxon>Pseudomonadati</taxon>
        <taxon>Bacteroidota</taxon>
        <taxon>Flavobacteriia</taxon>
        <taxon>Flavobacteriales</taxon>
        <taxon>Flavobacteriaceae</taxon>
        <taxon>Capnocytophaga</taxon>
    </lineage>
</organism>
<evidence type="ECO:0000313" key="2">
    <source>
        <dbReference type="EMBL" id="SDW62079.1"/>
    </source>
</evidence>
<dbReference type="EMBL" id="FNND01000003">
    <property type="protein sequence ID" value="SDW62079.1"/>
    <property type="molecule type" value="Genomic_DNA"/>
</dbReference>
<dbReference type="OrthoDB" id="1151149at2"/>
<proteinExistence type="predicted"/>
<keyword evidence="3" id="KW-1185">Reference proteome</keyword>
<dbReference type="AlphaFoldDB" id="A0A1H2V297"/>
<evidence type="ECO:0000313" key="3">
    <source>
        <dbReference type="Proteomes" id="UP000182771"/>
    </source>
</evidence>
<evidence type="ECO:0000256" key="1">
    <source>
        <dbReference type="SAM" id="MobiDB-lite"/>
    </source>
</evidence>
<sequence>MSNTIPLKEKLDFQQYQLVINALAKIGIEIDIPTNVDAYAASLKEKELKEMPLKENEQLFKIELPLAEPLFLADKKGGEMIVITKDTYNKLLIRIEELETLNRTLKEKLVERPVASATSTPTQAPTMAFTSTPVAHIPEPQVTPVTQSPMAFTSTPVTTPPPVAAPAVASPQESTHTFSTTEPLTTSPLVPHTITKTAEEPTYQKEPTPTYQTPISTSLHQDAANISNEEALERARKIIEKYKK</sequence>
<feature type="region of interest" description="Disordered" evidence="1">
    <location>
        <begin position="196"/>
        <end position="227"/>
    </location>
</feature>
<name>A0A1H2V297_9FLAO</name>
<dbReference type="GeneID" id="85017038"/>